<dbReference type="PROSITE" id="PS50931">
    <property type="entry name" value="HTH_LYSR"/>
    <property type="match status" value="1"/>
</dbReference>
<evidence type="ECO:0000256" key="4">
    <source>
        <dbReference type="ARBA" id="ARBA00023163"/>
    </source>
</evidence>
<name>A0A839U2T7_9BACL</name>
<evidence type="ECO:0000256" key="2">
    <source>
        <dbReference type="ARBA" id="ARBA00023015"/>
    </source>
</evidence>
<dbReference type="InterPro" id="IPR036390">
    <property type="entry name" value="WH_DNA-bd_sf"/>
</dbReference>
<protein>
    <submittedName>
        <fullName evidence="6">DNA-binding transcriptional LysR family regulator</fullName>
    </submittedName>
</protein>
<dbReference type="RefSeq" id="WP_183585755.1">
    <property type="nucleotide sequence ID" value="NZ_JACHXJ010000006.1"/>
</dbReference>
<evidence type="ECO:0000256" key="1">
    <source>
        <dbReference type="ARBA" id="ARBA00009437"/>
    </source>
</evidence>
<dbReference type="Gene3D" id="1.10.10.10">
    <property type="entry name" value="Winged helix-like DNA-binding domain superfamily/Winged helix DNA-binding domain"/>
    <property type="match status" value="1"/>
</dbReference>
<keyword evidence="2" id="KW-0805">Transcription regulation</keyword>
<dbReference type="GO" id="GO:0032993">
    <property type="term" value="C:protein-DNA complex"/>
    <property type="evidence" value="ECO:0007669"/>
    <property type="project" value="TreeGrafter"/>
</dbReference>
<proteinExistence type="inferred from homology"/>
<dbReference type="GO" id="GO:0003677">
    <property type="term" value="F:DNA binding"/>
    <property type="evidence" value="ECO:0007669"/>
    <property type="project" value="UniProtKB-KW"/>
</dbReference>
<dbReference type="CDD" id="cd05466">
    <property type="entry name" value="PBP2_LTTR_substrate"/>
    <property type="match status" value="1"/>
</dbReference>
<sequence>MDTRNIQYFMAVYEHLHFTKAADDLGISQPTLSQQIRILEAEFGMPLFDRIGKKVVVTEAGKLLREYGTKMLQAERDAKNAIKELQSGKQGTVRLAVLPSDLDFQLVPLFVQFKSTYPDIQLQAFSTIFVQDEVLNHKVDLGIGLRGPVDKRLTHIPLGCEPYHVFVNSASELAGRKGITLEELKNHALVMYPKGYLGRDLVDDVCRQEGFELTTVMEASSASSLLQLVSAGIGATIQPAGLLRQNPERPEIASIPITGPTPVRHLELMYYADRFISGSQQQLTKWLIDYFHANIGQNPHDANN</sequence>
<keyword evidence="3 6" id="KW-0238">DNA-binding</keyword>
<dbReference type="Pfam" id="PF03466">
    <property type="entry name" value="LysR_substrate"/>
    <property type="match status" value="1"/>
</dbReference>
<feature type="domain" description="HTH lysR-type" evidence="5">
    <location>
        <begin position="1"/>
        <end position="58"/>
    </location>
</feature>
<dbReference type="InterPro" id="IPR000847">
    <property type="entry name" value="LysR_HTH_N"/>
</dbReference>
<dbReference type="InterPro" id="IPR036388">
    <property type="entry name" value="WH-like_DNA-bd_sf"/>
</dbReference>
<keyword evidence="4" id="KW-0804">Transcription</keyword>
<evidence type="ECO:0000313" key="6">
    <source>
        <dbReference type="EMBL" id="MBB3131177.1"/>
    </source>
</evidence>
<reference evidence="6 7" key="1">
    <citation type="submission" date="2020-08" db="EMBL/GenBank/DDBJ databases">
        <title>Genomic Encyclopedia of Type Strains, Phase III (KMG-III): the genomes of soil and plant-associated and newly described type strains.</title>
        <authorList>
            <person name="Whitman W."/>
        </authorList>
    </citation>
    <scope>NUCLEOTIDE SEQUENCE [LARGE SCALE GENOMIC DNA]</scope>
    <source>
        <strain evidence="6 7">CECT 5831</strain>
    </source>
</reference>
<evidence type="ECO:0000259" key="5">
    <source>
        <dbReference type="PROSITE" id="PS50931"/>
    </source>
</evidence>
<dbReference type="InterPro" id="IPR005119">
    <property type="entry name" value="LysR_subst-bd"/>
</dbReference>
<dbReference type="AlphaFoldDB" id="A0A839U2T7"/>
<accession>A0A839U2T7</accession>
<evidence type="ECO:0000313" key="7">
    <source>
        <dbReference type="Proteomes" id="UP000517523"/>
    </source>
</evidence>
<dbReference type="PANTHER" id="PTHR30346">
    <property type="entry name" value="TRANSCRIPTIONAL DUAL REGULATOR HCAR-RELATED"/>
    <property type="match status" value="1"/>
</dbReference>
<gene>
    <name evidence="6" type="ORF">FHS19_005897</name>
</gene>
<dbReference type="PANTHER" id="PTHR30346:SF31">
    <property type="entry name" value="LYSR SUBSTRATE-BINDING"/>
    <property type="match status" value="1"/>
</dbReference>
<organism evidence="6 7">
    <name type="scientific">Paenibacillus rhizosphaerae</name>
    <dbReference type="NCBI Taxonomy" id="297318"/>
    <lineage>
        <taxon>Bacteria</taxon>
        <taxon>Bacillati</taxon>
        <taxon>Bacillota</taxon>
        <taxon>Bacilli</taxon>
        <taxon>Bacillales</taxon>
        <taxon>Paenibacillaceae</taxon>
        <taxon>Paenibacillus</taxon>
    </lineage>
</organism>
<dbReference type="EMBL" id="JACHXJ010000006">
    <property type="protein sequence ID" value="MBB3131177.1"/>
    <property type="molecule type" value="Genomic_DNA"/>
</dbReference>
<comment type="similarity">
    <text evidence="1">Belongs to the LysR transcriptional regulatory family.</text>
</comment>
<evidence type="ECO:0000256" key="3">
    <source>
        <dbReference type="ARBA" id="ARBA00023125"/>
    </source>
</evidence>
<dbReference type="SUPFAM" id="SSF46785">
    <property type="entry name" value="Winged helix' DNA-binding domain"/>
    <property type="match status" value="1"/>
</dbReference>
<comment type="caution">
    <text evidence="6">The sequence shown here is derived from an EMBL/GenBank/DDBJ whole genome shotgun (WGS) entry which is preliminary data.</text>
</comment>
<dbReference type="Gene3D" id="3.40.190.290">
    <property type="match status" value="1"/>
</dbReference>
<dbReference type="GO" id="GO:0003700">
    <property type="term" value="F:DNA-binding transcription factor activity"/>
    <property type="evidence" value="ECO:0007669"/>
    <property type="project" value="InterPro"/>
</dbReference>
<dbReference type="SUPFAM" id="SSF53850">
    <property type="entry name" value="Periplasmic binding protein-like II"/>
    <property type="match status" value="1"/>
</dbReference>
<dbReference type="PRINTS" id="PR00039">
    <property type="entry name" value="HTHLYSR"/>
</dbReference>
<dbReference type="Pfam" id="PF00126">
    <property type="entry name" value="HTH_1"/>
    <property type="match status" value="1"/>
</dbReference>
<dbReference type="Proteomes" id="UP000517523">
    <property type="component" value="Unassembled WGS sequence"/>
</dbReference>
<dbReference type="FunFam" id="1.10.10.10:FF:000001">
    <property type="entry name" value="LysR family transcriptional regulator"/>
    <property type="match status" value="1"/>
</dbReference>